<protein>
    <recommendedName>
        <fullName evidence="3">Methyltransferase</fullName>
    </recommendedName>
</protein>
<comment type="caution">
    <text evidence="1">The sequence shown here is derived from an EMBL/GenBank/DDBJ whole genome shotgun (WGS) entry which is preliminary data.</text>
</comment>
<dbReference type="InterPro" id="IPR029063">
    <property type="entry name" value="SAM-dependent_MTases_sf"/>
</dbReference>
<dbReference type="SUPFAM" id="SSF53335">
    <property type="entry name" value="S-adenosyl-L-methionine-dependent methyltransferases"/>
    <property type="match status" value="1"/>
</dbReference>
<dbReference type="Gene3D" id="3.40.50.150">
    <property type="entry name" value="Vaccinia Virus protein VP39"/>
    <property type="match status" value="1"/>
</dbReference>
<dbReference type="Pfam" id="PF13489">
    <property type="entry name" value="Methyltransf_23"/>
    <property type="match status" value="1"/>
</dbReference>
<sequence>MPLPTKYKFIKPHKLTMYKYYPKKRYNETLRFLKKHVPTNSNLLDLGVENPFSKIMKEEGFKVTNTSGEDLDENLAPIINSDCDVVTAFEILEHLLNPYTLLKNIKANKIIISIPLRLWFSPAYKSKTDKWDRHYHEFEDWQLDWLLEKTGWEIIDSKKWTNPVKKIGIRPFLRLFTNRYYIVYAEKVS</sequence>
<gene>
    <name evidence="1" type="ORF">Y10_11650</name>
</gene>
<evidence type="ECO:0008006" key="3">
    <source>
        <dbReference type="Google" id="ProtNLM"/>
    </source>
</evidence>
<accession>A0ABQ5MHD3</accession>
<organism evidence="1 2">
    <name type="scientific">Neptunitalea lumnitzerae</name>
    <dbReference type="NCBI Taxonomy" id="2965509"/>
    <lineage>
        <taxon>Bacteria</taxon>
        <taxon>Pseudomonadati</taxon>
        <taxon>Bacteroidota</taxon>
        <taxon>Flavobacteriia</taxon>
        <taxon>Flavobacteriales</taxon>
        <taxon>Flavobacteriaceae</taxon>
        <taxon>Neptunitalea</taxon>
    </lineage>
</organism>
<evidence type="ECO:0000313" key="2">
    <source>
        <dbReference type="Proteomes" id="UP001143543"/>
    </source>
</evidence>
<proteinExistence type="predicted"/>
<reference evidence="1" key="1">
    <citation type="submission" date="2022-07" db="EMBL/GenBank/DDBJ databases">
        <title>Taxonomy of Novel Oxalotrophic and Methylotrophic Bacteria.</title>
        <authorList>
            <person name="Sahin N."/>
            <person name="Tani A."/>
        </authorList>
    </citation>
    <scope>NUCLEOTIDE SEQUENCE</scope>
    <source>
        <strain evidence="1">Y10</strain>
    </source>
</reference>
<name>A0ABQ5MHD3_9FLAO</name>
<dbReference type="EMBL" id="BRVO01000001">
    <property type="protein sequence ID" value="GLB48797.1"/>
    <property type="molecule type" value="Genomic_DNA"/>
</dbReference>
<evidence type="ECO:0000313" key="1">
    <source>
        <dbReference type="EMBL" id="GLB48797.1"/>
    </source>
</evidence>
<dbReference type="Proteomes" id="UP001143543">
    <property type="component" value="Unassembled WGS sequence"/>
</dbReference>
<keyword evidence="2" id="KW-1185">Reference proteome</keyword>